<dbReference type="EMBL" id="CP126212">
    <property type="protein sequence ID" value="WIA14057.1"/>
    <property type="molecule type" value="Genomic_DNA"/>
</dbReference>
<organism evidence="1 2">
    <name type="scientific">Tetradesmus obliquus</name>
    <name type="common">Green alga</name>
    <name type="synonym">Acutodesmus obliquus</name>
    <dbReference type="NCBI Taxonomy" id="3088"/>
    <lineage>
        <taxon>Eukaryota</taxon>
        <taxon>Viridiplantae</taxon>
        <taxon>Chlorophyta</taxon>
        <taxon>core chlorophytes</taxon>
        <taxon>Chlorophyceae</taxon>
        <taxon>CS clade</taxon>
        <taxon>Sphaeropleales</taxon>
        <taxon>Scenedesmaceae</taxon>
        <taxon>Tetradesmus</taxon>
    </lineage>
</organism>
<keyword evidence="2" id="KW-1185">Reference proteome</keyword>
<evidence type="ECO:0000313" key="1">
    <source>
        <dbReference type="EMBL" id="WIA14057.1"/>
    </source>
</evidence>
<protein>
    <submittedName>
        <fullName evidence="1">Uncharacterized protein</fullName>
    </submittedName>
</protein>
<name>A0ABY8U0P9_TETOB</name>
<proteinExistence type="predicted"/>
<evidence type="ECO:0000313" key="2">
    <source>
        <dbReference type="Proteomes" id="UP001244341"/>
    </source>
</evidence>
<sequence>MHKRLTSAWVTFQGELFTKPGVLGREAWNACVRAAAQGRQLQEADVISEGSVWRKRKERKSFEHTRELHVTVGGIWRLLCTLLE</sequence>
<gene>
    <name evidence="1" type="ORF">OEZ85_002611</name>
</gene>
<dbReference type="Proteomes" id="UP001244341">
    <property type="component" value="Chromosome 5b"/>
</dbReference>
<accession>A0ABY8U0P9</accession>
<reference evidence="1 2" key="1">
    <citation type="submission" date="2023-05" db="EMBL/GenBank/DDBJ databases">
        <title>A 100% complete, gapless, phased diploid assembly of the Scenedesmus obliquus UTEX 3031 genome.</title>
        <authorList>
            <person name="Biondi T.C."/>
            <person name="Hanschen E.R."/>
            <person name="Kwon T."/>
            <person name="Eng W."/>
            <person name="Kruse C.P.S."/>
            <person name="Koehler S.I."/>
            <person name="Kunde Y."/>
            <person name="Gleasner C.D."/>
            <person name="You Mak K.T."/>
            <person name="Polle J."/>
            <person name="Hovde B.T."/>
            <person name="Starkenburg S.R."/>
        </authorList>
    </citation>
    <scope>NUCLEOTIDE SEQUENCE [LARGE SCALE GENOMIC DNA]</scope>
    <source>
        <strain evidence="1 2">DOE0152z</strain>
    </source>
</reference>